<feature type="transmembrane region" description="Helical" evidence="1">
    <location>
        <begin position="26"/>
        <end position="46"/>
    </location>
</feature>
<sequence length="133" mass="14863">LVLVVAAVSRLDLMIDVHIRALSSPLVPFFAATALIWLVTLLSWALQRHFEERGRGRAWRLYRVMMSALVATALLSYSVFAVRFFRGPPMSNLALLLYANSQLVLAVHRALEQLAPASSAARALVDRGYWLID</sequence>
<keyword evidence="1" id="KW-1133">Transmembrane helix</keyword>
<evidence type="ECO:0000256" key="1">
    <source>
        <dbReference type="SAM" id="Phobius"/>
    </source>
</evidence>
<organism evidence="2 3">
    <name type="scientific">Volvox africanus</name>
    <dbReference type="NCBI Taxonomy" id="51714"/>
    <lineage>
        <taxon>Eukaryota</taxon>
        <taxon>Viridiplantae</taxon>
        <taxon>Chlorophyta</taxon>
        <taxon>core chlorophytes</taxon>
        <taxon>Chlorophyceae</taxon>
        <taxon>CS clade</taxon>
        <taxon>Chlamydomonadales</taxon>
        <taxon>Volvocaceae</taxon>
        <taxon>Volvox</taxon>
    </lineage>
</organism>
<dbReference type="EMBL" id="BSDZ01000080">
    <property type="protein sequence ID" value="GLI69024.1"/>
    <property type="molecule type" value="Genomic_DNA"/>
</dbReference>
<proteinExistence type="predicted"/>
<feature type="non-terminal residue" evidence="2">
    <location>
        <position position="133"/>
    </location>
</feature>
<feature type="non-terminal residue" evidence="2">
    <location>
        <position position="1"/>
    </location>
</feature>
<dbReference type="Proteomes" id="UP001165090">
    <property type="component" value="Unassembled WGS sequence"/>
</dbReference>
<gene>
    <name evidence="2" type="ORF">VaNZ11_013563</name>
</gene>
<reference evidence="2 3" key="1">
    <citation type="journal article" date="2023" name="IScience">
        <title>Expanded male sex-determining region conserved during the evolution of homothallism in the green alga Volvox.</title>
        <authorList>
            <person name="Yamamoto K."/>
            <person name="Matsuzaki R."/>
            <person name="Mahakham W."/>
            <person name="Heman W."/>
            <person name="Sekimoto H."/>
            <person name="Kawachi M."/>
            <person name="Minakuchi Y."/>
            <person name="Toyoda A."/>
            <person name="Nozaki H."/>
        </authorList>
    </citation>
    <scope>NUCLEOTIDE SEQUENCE [LARGE SCALE GENOMIC DNA]</scope>
    <source>
        <strain evidence="2 3">NIES-4468</strain>
    </source>
</reference>
<keyword evidence="1" id="KW-0812">Transmembrane</keyword>
<accession>A0ABQ5SHA3</accession>
<evidence type="ECO:0000313" key="3">
    <source>
        <dbReference type="Proteomes" id="UP001165090"/>
    </source>
</evidence>
<comment type="caution">
    <text evidence="2">The sequence shown here is derived from an EMBL/GenBank/DDBJ whole genome shotgun (WGS) entry which is preliminary data.</text>
</comment>
<evidence type="ECO:0000313" key="2">
    <source>
        <dbReference type="EMBL" id="GLI69024.1"/>
    </source>
</evidence>
<protein>
    <submittedName>
        <fullName evidence="2">Uncharacterized protein</fullName>
    </submittedName>
</protein>
<keyword evidence="1" id="KW-0472">Membrane</keyword>
<feature type="transmembrane region" description="Helical" evidence="1">
    <location>
        <begin position="66"/>
        <end position="85"/>
    </location>
</feature>
<keyword evidence="3" id="KW-1185">Reference proteome</keyword>
<name>A0ABQ5SHA3_9CHLO</name>